<evidence type="ECO:0000313" key="3">
    <source>
        <dbReference type="EMBL" id="CEG48641.1"/>
    </source>
</evidence>
<keyword evidence="2" id="KW-1133">Transmembrane helix</keyword>
<dbReference type="AlphaFoldDB" id="A0A0P1B1L8"/>
<feature type="transmembrane region" description="Helical" evidence="2">
    <location>
        <begin position="20"/>
        <end position="37"/>
    </location>
</feature>
<evidence type="ECO:0000313" key="4">
    <source>
        <dbReference type="Proteomes" id="UP000054928"/>
    </source>
</evidence>
<evidence type="ECO:0000256" key="2">
    <source>
        <dbReference type="SAM" id="Phobius"/>
    </source>
</evidence>
<accession>A0A0P1B1L8</accession>
<dbReference type="Proteomes" id="UP000054928">
    <property type="component" value="Unassembled WGS sequence"/>
</dbReference>
<feature type="region of interest" description="Disordered" evidence="1">
    <location>
        <begin position="74"/>
        <end position="110"/>
    </location>
</feature>
<reference evidence="4" key="1">
    <citation type="submission" date="2014-09" db="EMBL/GenBank/DDBJ databases">
        <authorList>
            <person name="Sharma Rahul"/>
            <person name="Thines Marco"/>
        </authorList>
    </citation>
    <scope>NUCLEOTIDE SEQUENCE [LARGE SCALE GENOMIC DNA]</scope>
</reference>
<protein>
    <submittedName>
        <fullName evidence="3">Uncharacterized protein</fullName>
    </submittedName>
</protein>
<proteinExistence type="predicted"/>
<sequence>MEKDVMSTPSEVLSLLQQPLALSLLLNCVMFVAFRNFSRTVVDRSPANRAGSKEGELLEKHFSFEKDIVVERPSVAGDDDRDEEPAMERQQAGLVTDSPNEKHTPTYIQDMSDRAPPKYSCLSTGTLLLYLVCFLLIAAKTLW</sequence>
<dbReference type="RefSeq" id="XP_024585010.1">
    <property type="nucleotide sequence ID" value="XM_024719741.1"/>
</dbReference>
<dbReference type="GeneID" id="36401508"/>
<dbReference type="EMBL" id="CCYD01002939">
    <property type="protein sequence ID" value="CEG48641.1"/>
    <property type="molecule type" value="Genomic_DNA"/>
</dbReference>
<keyword evidence="4" id="KW-1185">Reference proteome</keyword>
<feature type="transmembrane region" description="Helical" evidence="2">
    <location>
        <begin position="119"/>
        <end position="139"/>
    </location>
</feature>
<keyword evidence="2" id="KW-0812">Transmembrane</keyword>
<keyword evidence="2" id="KW-0472">Membrane</keyword>
<evidence type="ECO:0000256" key="1">
    <source>
        <dbReference type="SAM" id="MobiDB-lite"/>
    </source>
</evidence>
<name>A0A0P1B1L8_PLAHL</name>
<organism evidence="3 4">
    <name type="scientific">Plasmopara halstedii</name>
    <name type="common">Downy mildew of sunflower</name>
    <dbReference type="NCBI Taxonomy" id="4781"/>
    <lineage>
        <taxon>Eukaryota</taxon>
        <taxon>Sar</taxon>
        <taxon>Stramenopiles</taxon>
        <taxon>Oomycota</taxon>
        <taxon>Peronosporomycetes</taxon>
        <taxon>Peronosporales</taxon>
        <taxon>Peronosporaceae</taxon>
        <taxon>Plasmopara</taxon>
    </lineage>
</organism>